<name>A0ACC1YMQ1_MELAZ</name>
<accession>A0ACC1YMQ1</accession>
<evidence type="ECO:0000313" key="1">
    <source>
        <dbReference type="EMBL" id="KAJ4724283.1"/>
    </source>
</evidence>
<organism evidence="1 2">
    <name type="scientific">Melia azedarach</name>
    <name type="common">Chinaberry tree</name>
    <dbReference type="NCBI Taxonomy" id="155640"/>
    <lineage>
        <taxon>Eukaryota</taxon>
        <taxon>Viridiplantae</taxon>
        <taxon>Streptophyta</taxon>
        <taxon>Embryophyta</taxon>
        <taxon>Tracheophyta</taxon>
        <taxon>Spermatophyta</taxon>
        <taxon>Magnoliopsida</taxon>
        <taxon>eudicotyledons</taxon>
        <taxon>Gunneridae</taxon>
        <taxon>Pentapetalae</taxon>
        <taxon>rosids</taxon>
        <taxon>malvids</taxon>
        <taxon>Sapindales</taxon>
        <taxon>Meliaceae</taxon>
        <taxon>Melia</taxon>
    </lineage>
</organism>
<gene>
    <name evidence="1" type="ORF">OWV82_003289</name>
</gene>
<comment type="caution">
    <text evidence="1">The sequence shown here is derived from an EMBL/GenBank/DDBJ whole genome shotgun (WGS) entry which is preliminary data.</text>
</comment>
<proteinExistence type="predicted"/>
<dbReference type="EMBL" id="CM051395">
    <property type="protein sequence ID" value="KAJ4724283.1"/>
    <property type="molecule type" value="Genomic_DNA"/>
</dbReference>
<dbReference type="Proteomes" id="UP001164539">
    <property type="component" value="Chromosome 2"/>
</dbReference>
<sequence>MLSLILPQLTIIPKTPIFQLLYSSSSSLSSGFTVRAVEKDSQKFEIDPDEAKQALEKLDQQLKTLSKKQTSSPRIKAADVKLTRDQEAENPLDISGSFLANTAVALLIFTIFYNVLFYSVIKPSVDGPDDAPAQSPEAAVLQSPPPPALEEIN</sequence>
<reference evidence="1 2" key="1">
    <citation type="journal article" date="2023" name="Science">
        <title>Complex scaffold remodeling in plant triterpene biosynthesis.</title>
        <authorList>
            <person name="De La Pena R."/>
            <person name="Hodgson H."/>
            <person name="Liu J.C."/>
            <person name="Stephenson M.J."/>
            <person name="Martin A.C."/>
            <person name="Owen C."/>
            <person name="Harkess A."/>
            <person name="Leebens-Mack J."/>
            <person name="Jimenez L.E."/>
            <person name="Osbourn A."/>
            <person name="Sattely E.S."/>
        </authorList>
    </citation>
    <scope>NUCLEOTIDE SEQUENCE [LARGE SCALE GENOMIC DNA]</scope>
    <source>
        <strain evidence="2">cv. JPN11</strain>
        <tissue evidence="1">Leaf</tissue>
    </source>
</reference>
<keyword evidence="2" id="KW-1185">Reference proteome</keyword>
<protein>
    <submittedName>
        <fullName evidence="1">Protoheme IX farnesyltransferase</fullName>
    </submittedName>
</protein>
<evidence type="ECO:0000313" key="2">
    <source>
        <dbReference type="Proteomes" id="UP001164539"/>
    </source>
</evidence>